<evidence type="ECO:0000313" key="4">
    <source>
        <dbReference type="Proteomes" id="UP000001542"/>
    </source>
</evidence>
<feature type="domain" description="DUF3447" evidence="2">
    <location>
        <begin position="189"/>
        <end position="255"/>
    </location>
</feature>
<dbReference type="OrthoDB" id="426293at2759"/>
<dbReference type="InterPro" id="IPR036770">
    <property type="entry name" value="Ankyrin_rpt-contain_sf"/>
</dbReference>
<dbReference type="InParanoid" id="A2G4U2"/>
<keyword evidence="4" id="KW-1185">Reference proteome</keyword>
<dbReference type="Gene3D" id="1.25.40.20">
    <property type="entry name" value="Ankyrin repeat-containing domain"/>
    <property type="match status" value="1"/>
</dbReference>
<dbReference type="PROSITE" id="PS50297">
    <property type="entry name" value="ANK_REP_REGION"/>
    <property type="match status" value="2"/>
</dbReference>
<dbReference type="SMART" id="SM00248">
    <property type="entry name" value="ANK"/>
    <property type="match status" value="4"/>
</dbReference>
<reference evidence="3" key="1">
    <citation type="submission" date="2006-10" db="EMBL/GenBank/DDBJ databases">
        <authorList>
            <person name="Amadeo P."/>
            <person name="Zhao Q."/>
            <person name="Wortman J."/>
            <person name="Fraser-Liggett C."/>
            <person name="Carlton J."/>
        </authorList>
    </citation>
    <scope>NUCLEOTIDE SEQUENCE</scope>
    <source>
        <strain evidence="3">G3</strain>
    </source>
</reference>
<dbReference type="KEGG" id="tva:4745475"/>
<dbReference type="RefSeq" id="XP_001300753.1">
    <property type="nucleotide sequence ID" value="XM_001300752.1"/>
</dbReference>
<dbReference type="eggNOG" id="KOG0504">
    <property type="taxonomic scope" value="Eukaryota"/>
</dbReference>
<organism evidence="3 4">
    <name type="scientific">Trichomonas vaginalis (strain ATCC PRA-98 / G3)</name>
    <dbReference type="NCBI Taxonomy" id="412133"/>
    <lineage>
        <taxon>Eukaryota</taxon>
        <taxon>Metamonada</taxon>
        <taxon>Parabasalia</taxon>
        <taxon>Trichomonadida</taxon>
        <taxon>Trichomonadidae</taxon>
        <taxon>Trichomonas</taxon>
    </lineage>
</organism>
<dbReference type="Pfam" id="PF12796">
    <property type="entry name" value="Ank_2"/>
    <property type="match status" value="2"/>
</dbReference>
<dbReference type="Pfam" id="PF11929">
    <property type="entry name" value="DUF3447"/>
    <property type="match status" value="1"/>
</dbReference>
<feature type="repeat" description="ANK" evidence="1">
    <location>
        <begin position="302"/>
        <end position="334"/>
    </location>
</feature>
<dbReference type="STRING" id="5722.A2G4U2"/>
<evidence type="ECO:0000256" key="1">
    <source>
        <dbReference type="PROSITE-ProRule" id="PRU00023"/>
    </source>
</evidence>
<protein>
    <recommendedName>
        <fullName evidence="2">DUF3447 domain-containing protein</fullName>
    </recommendedName>
</protein>
<feature type="repeat" description="ANK" evidence="1">
    <location>
        <begin position="409"/>
        <end position="441"/>
    </location>
</feature>
<dbReference type="SMR" id="A2G4U2"/>
<dbReference type="PANTHER" id="PTHR24159">
    <property type="match status" value="1"/>
</dbReference>
<evidence type="ECO:0000259" key="2">
    <source>
        <dbReference type="Pfam" id="PF11929"/>
    </source>
</evidence>
<name>A2G4U2_TRIV3</name>
<dbReference type="PANTHER" id="PTHR24159:SF5">
    <property type="entry name" value="ANK_REP_REGION DOMAIN-CONTAINING PROTEIN"/>
    <property type="match status" value="1"/>
</dbReference>
<dbReference type="AlphaFoldDB" id="A2G4U2"/>
<reference evidence="3" key="2">
    <citation type="journal article" date="2007" name="Science">
        <title>Draft genome sequence of the sexually transmitted pathogen Trichomonas vaginalis.</title>
        <authorList>
            <person name="Carlton J.M."/>
            <person name="Hirt R.P."/>
            <person name="Silva J.C."/>
            <person name="Delcher A.L."/>
            <person name="Schatz M."/>
            <person name="Zhao Q."/>
            <person name="Wortman J.R."/>
            <person name="Bidwell S.L."/>
            <person name="Alsmark U.C.M."/>
            <person name="Besteiro S."/>
            <person name="Sicheritz-Ponten T."/>
            <person name="Noel C.J."/>
            <person name="Dacks J.B."/>
            <person name="Foster P.G."/>
            <person name="Simillion C."/>
            <person name="Van de Peer Y."/>
            <person name="Miranda-Saavedra D."/>
            <person name="Barton G.J."/>
            <person name="Westrop G.D."/>
            <person name="Mueller S."/>
            <person name="Dessi D."/>
            <person name="Fiori P.L."/>
            <person name="Ren Q."/>
            <person name="Paulsen I."/>
            <person name="Zhang H."/>
            <person name="Bastida-Corcuera F.D."/>
            <person name="Simoes-Barbosa A."/>
            <person name="Brown M.T."/>
            <person name="Hayes R.D."/>
            <person name="Mukherjee M."/>
            <person name="Okumura C.Y."/>
            <person name="Schneider R."/>
            <person name="Smith A.J."/>
            <person name="Vanacova S."/>
            <person name="Villalvazo M."/>
            <person name="Haas B.J."/>
            <person name="Pertea M."/>
            <person name="Feldblyum T.V."/>
            <person name="Utterback T.R."/>
            <person name="Shu C.L."/>
            <person name="Osoegawa K."/>
            <person name="de Jong P.J."/>
            <person name="Hrdy I."/>
            <person name="Horvathova L."/>
            <person name="Zubacova Z."/>
            <person name="Dolezal P."/>
            <person name="Malik S.B."/>
            <person name="Logsdon J.M. Jr."/>
            <person name="Henze K."/>
            <person name="Gupta A."/>
            <person name="Wang C.C."/>
            <person name="Dunne R.L."/>
            <person name="Upcroft J.A."/>
            <person name="Upcroft P."/>
            <person name="White O."/>
            <person name="Salzberg S.L."/>
            <person name="Tang P."/>
            <person name="Chiu C.-H."/>
            <person name="Lee Y.-S."/>
            <person name="Embley T.M."/>
            <person name="Coombs G.H."/>
            <person name="Mottram J.C."/>
            <person name="Tachezy J."/>
            <person name="Fraser-Liggett C.M."/>
            <person name="Johnson P.J."/>
        </authorList>
    </citation>
    <scope>NUCLEOTIDE SEQUENCE [LARGE SCALE GENOMIC DNA]</scope>
    <source>
        <strain evidence="3">G3</strain>
    </source>
</reference>
<dbReference type="InterPro" id="IPR002110">
    <property type="entry name" value="Ankyrin_rpt"/>
</dbReference>
<dbReference type="PROSITE" id="PS50088">
    <property type="entry name" value="ANK_REPEAT"/>
    <property type="match status" value="3"/>
</dbReference>
<evidence type="ECO:0000313" key="3">
    <source>
        <dbReference type="EMBL" id="EAX87823.1"/>
    </source>
</evidence>
<dbReference type="EMBL" id="DS114392">
    <property type="protein sequence ID" value="EAX87823.1"/>
    <property type="molecule type" value="Genomic_DNA"/>
</dbReference>
<sequence length="466" mass="53499">MDEKEIIGKFTQFKNCCKIIWSVADNNIEEIVSQMSEFIENKIIEIETVFYYFGFKCAANPLLIRSIFTVLKSIYQKFKVNQIHSTIYSEDLHELLQKYKMMECKHDISCDEEKIYDVYDKNSVNYFLLHDDVENLIKFVEENGMDVVVSIEEFIQLLVFSNILDIAAFYGSENCFKFLLNSGMKPGRETFYAAICGGNFTIISIVDQIQNKADGYCADLSVLFHHNDVYEFLHSKYNVECCWLSPIKSGNIDIFEEMMESNCMRRDRTGKYPLISATSVKIKELIPYIILKATHPDIMDSSEDTSLMIACKNGDLEAVKILIENGANINFCNQFDMSALLFAADYHRYNVFEYLMKNGADLKAKDSQGNEFPIMIHLIGNDSETNEETLIFYKRVLNCGVNINGRGLNGDTPLHIAVMNNNVSLVRFLLENDADISIKNEMNQDPLQIAEENAYQDIIDILVKEI</sequence>
<accession>A2G4U2</accession>
<feature type="repeat" description="ANK" evidence="1">
    <location>
        <begin position="335"/>
        <end position="367"/>
    </location>
</feature>
<proteinExistence type="predicted"/>
<dbReference type="VEuPathDB" id="TrichDB:TVAG_482480"/>
<dbReference type="SUPFAM" id="SSF48403">
    <property type="entry name" value="Ankyrin repeat"/>
    <property type="match status" value="1"/>
</dbReference>
<dbReference type="Proteomes" id="UP000001542">
    <property type="component" value="Unassembled WGS sequence"/>
</dbReference>
<gene>
    <name evidence="3" type="ORF">TVAG_482480</name>
</gene>
<keyword evidence="1" id="KW-0040">ANK repeat</keyword>
<dbReference type="InterPro" id="IPR020683">
    <property type="entry name" value="DUF3447"/>
</dbReference>
<dbReference type="VEuPathDB" id="TrichDB:TVAGG3_0413960"/>